<keyword evidence="2" id="KW-1185">Reference proteome</keyword>
<dbReference type="Ensembl" id="ENSGALT00010016086.1">
    <property type="protein sequence ID" value="ENSGALP00010009241.1"/>
    <property type="gene ID" value="ENSGALG00010006745.1"/>
</dbReference>
<evidence type="ECO:0000313" key="1">
    <source>
        <dbReference type="Ensembl" id="ENSGALP00010009241.1"/>
    </source>
</evidence>
<evidence type="ECO:0000313" key="2">
    <source>
        <dbReference type="Proteomes" id="UP000000539"/>
    </source>
</evidence>
<dbReference type="Proteomes" id="UP000000539">
    <property type="component" value="Chromosome 4"/>
</dbReference>
<dbReference type="AlphaFoldDB" id="A0A8V0XTC8"/>
<accession>A0A8V0XTC8</accession>
<organism evidence="1 2">
    <name type="scientific">Gallus gallus</name>
    <name type="common">Chicken</name>
    <dbReference type="NCBI Taxonomy" id="9031"/>
    <lineage>
        <taxon>Eukaryota</taxon>
        <taxon>Metazoa</taxon>
        <taxon>Chordata</taxon>
        <taxon>Craniata</taxon>
        <taxon>Vertebrata</taxon>
        <taxon>Euteleostomi</taxon>
        <taxon>Archelosauria</taxon>
        <taxon>Archosauria</taxon>
        <taxon>Dinosauria</taxon>
        <taxon>Saurischia</taxon>
        <taxon>Theropoda</taxon>
        <taxon>Coelurosauria</taxon>
        <taxon>Aves</taxon>
        <taxon>Neognathae</taxon>
        <taxon>Galloanserae</taxon>
        <taxon>Galliformes</taxon>
        <taxon>Phasianidae</taxon>
        <taxon>Phasianinae</taxon>
        <taxon>Gallus</taxon>
    </lineage>
</organism>
<dbReference type="GeneTree" id="ENSGT01070000256365"/>
<reference evidence="1" key="2">
    <citation type="submission" date="2025-08" db="UniProtKB">
        <authorList>
            <consortium name="Ensembl"/>
        </authorList>
    </citation>
    <scope>IDENTIFICATION</scope>
    <source>
        <strain evidence="1">broiler</strain>
    </source>
</reference>
<reference evidence="1" key="3">
    <citation type="submission" date="2025-09" db="UniProtKB">
        <authorList>
            <consortium name="Ensembl"/>
        </authorList>
    </citation>
    <scope>IDENTIFICATION</scope>
    <source>
        <strain evidence="1">broiler</strain>
    </source>
</reference>
<reference evidence="1" key="1">
    <citation type="submission" date="2020-11" db="EMBL/GenBank/DDBJ databases">
        <title>Gallus gallus (Chicken) genome, bGalGal1, GRCg7b, maternal haplotype autosomes + Z &amp; W.</title>
        <authorList>
            <person name="Warren W."/>
            <person name="Formenti G."/>
            <person name="Fedrigo O."/>
            <person name="Haase B."/>
            <person name="Mountcastle J."/>
            <person name="Balacco J."/>
            <person name="Tracey A."/>
            <person name="Schneider V."/>
            <person name="Okimoto R."/>
            <person name="Cheng H."/>
            <person name="Hawken R."/>
            <person name="Howe K."/>
            <person name="Jarvis E.D."/>
        </authorList>
    </citation>
    <scope>NUCLEOTIDE SEQUENCE [LARGE SCALE GENOMIC DNA]</scope>
    <source>
        <strain evidence="1">Broiler</strain>
    </source>
</reference>
<protein>
    <submittedName>
        <fullName evidence="1">Uncharacterized protein</fullName>
    </submittedName>
</protein>
<sequence>HRSRKADPTSLSQEQSQLQIPLRNFYENIWTSILSDVEFREVTDLMKVDKKENCRL</sequence>
<proteinExistence type="predicted"/>
<name>A0A8V0XTC8_CHICK</name>